<comment type="caution">
    <text evidence="1">The sequence shown here is derived from an EMBL/GenBank/DDBJ whole genome shotgun (WGS) entry which is preliminary data.</text>
</comment>
<organism evidence="1 2">
    <name type="scientific">Solanum commersonii</name>
    <name type="common">Commerson's wild potato</name>
    <name type="synonym">Commerson's nightshade</name>
    <dbReference type="NCBI Taxonomy" id="4109"/>
    <lineage>
        <taxon>Eukaryota</taxon>
        <taxon>Viridiplantae</taxon>
        <taxon>Streptophyta</taxon>
        <taxon>Embryophyta</taxon>
        <taxon>Tracheophyta</taxon>
        <taxon>Spermatophyta</taxon>
        <taxon>Magnoliopsida</taxon>
        <taxon>eudicotyledons</taxon>
        <taxon>Gunneridae</taxon>
        <taxon>Pentapetalae</taxon>
        <taxon>asterids</taxon>
        <taxon>lamiids</taxon>
        <taxon>Solanales</taxon>
        <taxon>Solanaceae</taxon>
        <taxon>Solanoideae</taxon>
        <taxon>Solaneae</taxon>
        <taxon>Solanum</taxon>
    </lineage>
</organism>
<reference evidence="1 2" key="1">
    <citation type="submission" date="2020-09" db="EMBL/GenBank/DDBJ databases">
        <title>De no assembly of potato wild relative species, Solanum commersonii.</title>
        <authorList>
            <person name="Cho K."/>
        </authorList>
    </citation>
    <scope>NUCLEOTIDE SEQUENCE [LARGE SCALE GENOMIC DNA]</scope>
    <source>
        <strain evidence="1">LZ3.2</strain>
        <tissue evidence="1">Leaf</tissue>
    </source>
</reference>
<name>A0A9J6B4K3_SOLCO</name>
<dbReference type="AlphaFoldDB" id="A0A9J6B4K3"/>
<dbReference type="Proteomes" id="UP000824120">
    <property type="component" value="Chromosome 1"/>
</dbReference>
<gene>
    <name evidence="1" type="ORF">H5410_003264</name>
</gene>
<evidence type="ECO:0000313" key="2">
    <source>
        <dbReference type="Proteomes" id="UP000824120"/>
    </source>
</evidence>
<proteinExistence type="predicted"/>
<keyword evidence="2" id="KW-1185">Reference proteome</keyword>
<sequence length="87" mass="10109">MPYPTHSLELSKEESRRPTSNFGKMKPFLLQVFKIFSNLRENKINATSDHLVRLVGIADQLGDSPIVWFITFLPCLQHLCVLDHWEI</sequence>
<evidence type="ECO:0000313" key="1">
    <source>
        <dbReference type="EMBL" id="KAG5631547.1"/>
    </source>
</evidence>
<protein>
    <submittedName>
        <fullName evidence="1">Uncharacterized protein</fullName>
    </submittedName>
</protein>
<accession>A0A9J6B4K3</accession>
<dbReference type="EMBL" id="JACXVP010000001">
    <property type="protein sequence ID" value="KAG5631547.1"/>
    <property type="molecule type" value="Genomic_DNA"/>
</dbReference>